<dbReference type="GO" id="GO:0071111">
    <property type="term" value="F:cyclic-guanylate-specific phosphodiesterase activity"/>
    <property type="evidence" value="ECO:0007669"/>
    <property type="project" value="InterPro"/>
</dbReference>
<sequence length="809" mass="93925">MNTQKIRFLLFVFIVFFGISSFFVFKLSKATENNSIWRNAIMNLRLLNKEIDAYFKNSLVNTNYDEINTVFADFKTNLDQLKNVDSFSVLSDIYGNDNDIAIIQNIYLKKLQLLDRLNYVNSSIVSFLFEYEYMLDKNSEFKKFEPLFLKLKYVDFSNTRSIKGIEQDIINLKNDIDINTKYYKDILQKTQMILFSLKLLKELHQQNVILNLSSYLDNILIAYDHQYARILDLLQIFMLLSFSIFCFVLFFIALQSLSYFKILKELAMVKTAVDNSFGSVIFTNISNKITYVNKEFERSSGYKSGEIIGKNPSMLKSSLHGDEFYENIRSSIMNLEEWDANELVSKTKSGRYIHEKVKFLPFVYENKLSGFIGLKMDRTKETRMVYELELKNEQLKVQSGIDKLTGFGNYFAMTERLEEKKDGIVVSINIKNFDNLRFFYQTNTTEAMLKAFANTLKLCVDTSEIKGELFRFQDDEFFMWYIGDDIDKDIGYIQDYFSFNTIEVKVGNKIENLPGVKIVIGVSSLNDTEQTNRLMQAILANQEARKEAVDIYAYKENDAIELRYYKNQTITQLIEYALENDTVVVECQGIYDVSKIGEKATYYEILVRIIDENGKIRYPGEFLEIAMQAQLYTQITKKVISRAFLLVEKYPDYMFSVNLSGIDIIDSSVREFLEEKLELCSDPSRICFEILESEEVSDYGIVNSFIKHIKGHGSQISIDDFGSGYSNYYRILELDIDNIKIDGSIIKKLPYDKNSQYLVETILNFASKQGYNVVAEYVSSEEILEQIKKFKIPLAQGFLLGKPQPSDSL</sequence>
<dbReference type="Gene3D" id="3.30.70.270">
    <property type="match status" value="1"/>
</dbReference>
<dbReference type="Proteomes" id="UP000190868">
    <property type="component" value="Chromosome"/>
</dbReference>
<dbReference type="Pfam" id="PF00563">
    <property type="entry name" value="EAL"/>
    <property type="match status" value="1"/>
</dbReference>
<dbReference type="InterPro" id="IPR045812">
    <property type="entry name" value="DAHL"/>
</dbReference>
<dbReference type="InterPro" id="IPR043128">
    <property type="entry name" value="Rev_trsase/Diguanyl_cyclase"/>
</dbReference>
<dbReference type="NCBIfam" id="TIGR00229">
    <property type="entry name" value="sensory_box"/>
    <property type="match status" value="1"/>
</dbReference>
<dbReference type="KEGG" id="cpin:CPIN18020_1643"/>
<accession>A0A1S6U9R8</accession>
<name>A0A1S6U9R8_9BACT</name>
<dbReference type="InterPro" id="IPR035965">
    <property type="entry name" value="PAS-like_dom_sf"/>
</dbReference>
<keyword evidence="2" id="KW-1185">Reference proteome</keyword>
<dbReference type="PANTHER" id="PTHR33121">
    <property type="entry name" value="CYCLIC DI-GMP PHOSPHODIESTERASE PDEF"/>
    <property type="match status" value="1"/>
</dbReference>
<dbReference type="RefSeq" id="WP_078423961.1">
    <property type="nucleotide sequence ID" value="NZ_CP017018.1"/>
</dbReference>
<dbReference type="Gene3D" id="3.20.20.450">
    <property type="entry name" value="EAL domain"/>
    <property type="match status" value="1"/>
</dbReference>
<dbReference type="SUPFAM" id="SSF55785">
    <property type="entry name" value="PYP-like sensor domain (PAS domain)"/>
    <property type="match status" value="1"/>
</dbReference>
<dbReference type="CDD" id="cd01948">
    <property type="entry name" value="EAL"/>
    <property type="match status" value="1"/>
</dbReference>
<proteinExistence type="predicted"/>
<dbReference type="PROSITE" id="PS50883">
    <property type="entry name" value="EAL"/>
    <property type="match status" value="1"/>
</dbReference>
<gene>
    <name evidence="1" type="ORF">CPIN18021_1697</name>
</gene>
<dbReference type="InterPro" id="IPR001633">
    <property type="entry name" value="EAL_dom"/>
</dbReference>
<dbReference type="PROSITE" id="PS50112">
    <property type="entry name" value="PAS"/>
    <property type="match status" value="1"/>
</dbReference>
<dbReference type="SMART" id="SM00091">
    <property type="entry name" value="PAS"/>
    <property type="match status" value="1"/>
</dbReference>
<dbReference type="InterPro" id="IPR029787">
    <property type="entry name" value="Nucleotide_cyclase"/>
</dbReference>
<dbReference type="SMART" id="SM00052">
    <property type="entry name" value="EAL"/>
    <property type="match status" value="1"/>
</dbReference>
<dbReference type="PANTHER" id="PTHR33121:SF79">
    <property type="entry name" value="CYCLIC DI-GMP PHOSPHODIESTERASE PDED-RELATED"/>
    <property type="match status" value="1"/>
</dbReference>
<dbReference type="AlphaFoldDB" id="A0A1S6U9R8"/>
<evidence type="ECO:0000313" key="2">
    <source>
        <dbReference type="Proteomes" id="UP000190868"/>
    </source>
</evidence>
<organism evidence="1 2">
    <name type="scientific">Campylobacter pinnipediorum subsp. caledonicus</name>
    <dbReference type="NCBI Taxonomy" id="1874362"/>
    <lineage>
        <taxon>Bacteria</taxon>
        <taxon>Pseudomonadati</taxon>
        <taxon>Campylobacterota</taxon>
        <taxon>Epsilonproteobacteria</taxon>
        <taxon>Campylobacterales</taxon>
        <taxon>Campylobacteraceae</taxon>
        <taxon>Campylobacter</taxon>
    </lineage>
</organism>
<dbReference type="InterPro" id="IPR000014">
    <property type="entry name" value="PAS"/>
</dbReference>
<dbReference type="Pfam" id="PF19443">
    <property type="entry name" value="DAHL"/>
    <property type="match status" value="1"/>
</dbReference>
<dbReference type="InterPro" id="IPR013767">
    <property type="entry name" value="PAS_fold"/>
</dbReference>
<dbReference type="InterPro" id="IPR050706">
    <property type="entry name" value="Cyclic-di-GMP_PDE-like"/>
</dbReference>
<evidence type="ECO:0000313" key="1">
    <source>
        <dbReference type="EMBL" id="AQW88474.1"/>
    </source>
</evidence>
<protein>
    <submittedName>
        <fullName evidence="1">PAS sensor-containing phosphodiesterase</fullName>
    </submittedName>
</protein>
<reference evidence="2" key="1">
    <citation type="submission" date="2016-09" db="EMBL/GenBank/DDBJ databases">
        <title>Comparative genomics of the Campylobacter concisus group.</title>
        <authorList>
            <person name="Miller W.G."/>
            <person name="Yee E."/>
            <person name="Chapman M.H."/>
            <person name="Huynh S."/>
            <person name="Bono J.L."/>
            <person name="On S.L.W."/>
            <person name="StLeger J."/>
            <person name="Foster G."/>
            <person name="Parker C.T."/>
        </authorList>
    </citation>
    <scope>NUCLEOTIDE SEQUENCE [LARGE SCALE GENOMIC DNA]</scope>
    <source>
        <strain evidence="2">RM18021</strain>
    </source>
</reference>
<dbReference type="Pfam" id="PF00989">
    <property type="entry name" value="PAS"/>
    <property type="match status" value="1"/>
</dbReference>
<dbReference type="SUPFAM" id="SSF55073">
    <property type="entry name" value="Nucleotide cyclase"/>
    <property type="match status" value="1"/>
</dbReference>
<dbReference type="GeneID" id="56567283"/>
<dbReference type="InterPro" id="IPR000160">
    <property type="entry name" value="GGDEF_dom"/>
</dbReference>
<dbReference type="Gene3D" id="3.30.450.20">
    <property type="entry name" value="PAS domain"/>
    <property type="match status" value="1"/>
</dbReference>
<dbReference type="SUPFAM" id="SSF141868">
    <property type="entry name" value="EAL domain-like"/>
    <property type="match status" value="1"/>
</dbReference>
<dbReference type="SMART" id="SM00267">
    <property type="entry name" value="GGDEF"/>
    <property type="match status" value="1"/>
</dbReference>
<dbReference type="InterPro" id="IPR035919">
    <property type="entry name" value="EAL_sf"/>
</dbReference>
<dbReference type="EMBL" id="CP017258">
    <property type="protein sequence ID" value="AQW88474.1"/>
    <property type="molecule type" value="Genomic_DNA"/>
</dbReference>
<dbReference type="GO" id="GO:0006355">
    <property type="term" value="P:regulation of DNA-templated transcription"/>
    <property type="evidence" value="ECO:0007669"/>
    <property type="project" value="InterPro"/>
</dbReference>